<evidence type="ECO:0000313" key="1">
    <source>
        <dbReference type="EMBL" id="RNA16825.1"/>
    </source>
</evidence>
<evidence type="ECO:0000313" key="2">
    <source>
        <dbReference type="Proteomes" id="UP000276133"/>
    </source>
</evidence>
<sequence length="99" mass="11584">MNKLIKRITGSIFKNKFGFSDRGKTRLKEDQLTSNHQNNVANKFFYLKITYNCQSVNQVFGSPIDSYNLKIINSDLNVDCDLHIKKLIKTKIEFMQEIH</sequence>
<name>A0A3M7R0R6_BRAPC</name>
<proteinExistence type="predicted"/>
<comment type="caution">
    <text evidence="1">The sequence shown here is derived from an EMBL/GenBank/DDBJ whole genome shotgun (WGS) entry which is preliminary data.</text>
</comment>
<accession>A0A3M7R0R6</accession>
<protein>
    <submittedName>
        <fullName evidence="1">Uncharacterized protein</fullName>
    </submittedName>
</protein>
<dbReference type="Proteomes" id="UP000276133">
    <property type="component" value="Unassembled WGS sequence"/>
</dbReference>
<dbReference type="AlphaFoldDB" id="A0A3M7R0R6"/>
<gene>
    <name evidence="1" type="ORF">BpHYR1_052427</name>
</gene>
<reference evidence="1 2" key="1">
    <citation type="journal article" date="2018" name="Sci. Rep.">
        <title>Genomic signatures of local adaptation to the degree of environmental predictability in rotifers.</title>
        <authorList>
            <person name="Franch-Gras L."/>
            <person name="Hahn C."/>
            <person name="Garcia-Roger E.M."/>
            <person name="Carmona M.J."/>
            <person name="Serra M."/>
            <person name="Gomez A."/>
        </authorList>
    </citation>
    <scope>NUCLEOTIDE SEQUENCE [LARGE SCALE GENOMIC DNA]</scope>
    <source>
        <strain evidence="1">HYR1</strain>
    </source>
</reference>
<keyword evidence="2" id="KW-1185">Reference proteome</keyword>
<organism evidence="1 2">
    <name type="scientific">Brachionus plicatilis</name>
    <name type="common">Marine rotifer</name>
    <name type="synonym">Brachionus muelleri</name>
    <dbReference type="NCBI Taxonomy" id="10195"/>
    <lineage>
        <taxon>Eukaryota</taxon>
        <taxon>Metazoa</taxon>
        <taxon>Spiralia</taxon>
        <taxon>Gnathifera</taxon>
        <taxon>Rotifera</taxon>
        <taxon>Eurotatoria</taxon>
        <taxon>Monogononta</taxon>
        <taxon>Pseudotrocha</taxon>
        <taxon>Ploima</taxon>
        <taxon>Brachionidae</taxon>
        <taxon>Brachionus</taxon>
    </lineage>
</organism>
<dbReference type="EMBL" id="REGN01004614">
    <property type="protein sequence ID" value="RNA16825.1"/>
    <property type="molecule type" value="Genomic_DNA"/>
</dbReference>